<feature type="region of interest" description="Disordered" evidence="2">
    <location>
        <begin position="1"/>
        <end position="54"/>
    </location>
</feature>
<feature type="region of interest" description="Disordered" evidence="2">
    <location>
        <begin position="94"/>
        <end position="120"/>
    </location>
</feature>
<gene>
    <name evidence="3" type="primary">Pbxip1_0</name>
    <name evidence="3" type="ORF">EUBBOU_R15628</name>
</gene>
<evidence type="ECO:0000256" key="1">
    <source>
        <dbReference type="ARBA" id="ARBA00023054"/>
    </source>
</evidence>
<dbReference type="PANTHER" id="PTHR28638:SF1">
    <property type="entry name" value="PRE-B-CELL LEUKEMIA TRANSCRIPTION FACTOR-INTERACTING PROTEIN 1"/>
    <property type="match status" value="1"/>
</dbReference>
<feature type="compositionally biased region" description="Basic and acidic residues" evidence="2">
    <location>
        <begin position="103"/>
        <end position="118"/>
    </location>
</feature>
<evidence type="ECO:0000313" key="3">
    <source>
        <dbReference type="EMBL" id="NXF85190.1"/>
    </source>
</evidence>
<feature type="region of interest" description="Disordered" evidence="2">
    <location>
        <begin position="201"/>
        <end position="238"/>
    </location>
</feature>
<accession>A0A7K8X4E6</accession>
<feature type="compositionally biased region" description="Polar residues" evidence="2">
    <location>
        <begin position="206"/>
        <end position="223"/>
    </location>
</feature>
<dbReference type="Proteomes" id="UP000583613">
    <property type="component" value="Unassembled WGS sequence"/>
</dbReference>
<dbReference type="GO" id="GO:0016020">
    <property type="term" value="C:membrane"/>
    <property type="evidence" value="ECO:0007669"/>
    <property type="project" value="TreeGrafter"/>
</dbReference>
<proteinExistence type="predicted"/>
<keyword evidence="4" id="KW-1185">Reference proteome</keyword>
<evidence type="ECO:0000313" key="4">
    <source>
        <dbReference type="Proteomes" id="UP000583613"/>
    </source>
</evidence>
<feature type="compositionally biased region" description="Basic and acidic residues" evidence="2">
    <location>
        <begin position="23"/>
        <end position="34"/>
    </location>
</feature>
<dbReference type="OrthoDB" id="8947092at2759"/>
<protein>
    <submittedName>
        <fullName evidence="3">PBIP1 protein</fullName>
    </submittedName>
</protein>
<reference evidence="3 4" key="1">
    <citation type="submission" date="2019-09" db="EMBL/GenBank/DDBJ databases">
        <title>Bird 10,000 Genomes (B10K) Project - Family phase.</title>
        <authorList>
            <person name="Zhang G."/>
        </authorList>
    </citation>
    <scope>NUCLEOTIDE SEQUENCE [LARGE SCALE GENOMIC DNA]</scope>
    <source>
        <strain evidence="3">B10K-DU-001-04</strain>
        <tissue evidence="3">Muscle</tissue>
    </source>
</reference>
<sequence>PPCPSPGPPTEEGSCSSSEDDAEGLRRRQGHEPHPGPPLPTPTLHRGAPESGDVEGLSVSKYLLGALALVAVGLLVVSGPLESVVSREVVMGEQESPLPADSNDSHQKPPVADTRDPQNLHSVSLLLDKLAKENQEIRLMQAELQAHKEELQALLQKSEGRAAAAGAQQQSLAAENERLQAALEREAAALRDARAELQRLRAAGTLGSSGTGQPAAEQPSSTDAPARGEEAVRREGAR</sequence>
<organism evidence="3 4">
    <name type="scientific">Eubucco bourcierii</name>
    <name type="common">red-headed barbet</name>
    <dbReference type="NCBI Taxonomy" id="91767"/>
    <lineage>
        <taxon>Eukaryota</taxon>
        <taxon>Metazoa</taxon>
        <taxon>Chordata</taxon>
        <taxon>Craniata</taxon>
        <taxon>Vertebrata</taxon>
        <taxon>Euteleostomi</taxon>
        <taxon>Archelosauria</taxon>
        <taxon>Archosauria</taxon>
        <taxon>Dinosauria</taxon>
        <taxon>Saurischia</taxon>
        <taxon>Theropoda</taxon>
        <taxon>Coelurosauria</taxon>
        <taxon>Aves</taxon>
        <taxon>Neognathae</taxon>
        <taxon>Neoaves</taxon>
        <taxon>Telluraves</taxon>
        <taxon>Coraciimorphae</taxon>
        <taxon>Piciformes</taxon>
        <taxon>Ramphastidae</taxon>
        <taxon>Eubucco</taxon>
    </lineage>
</organism>
<feature type="non-terminal residue" evidence="3">
    <location>
        <position position="238"/>
    </location>
</feature>
<evidence type="ECO:0000256" key="2">
    <source>
        <dbReference type="SAM" id="MobiDB-lite"/>
    </source>
</evidence>
<name>A0A7K8X4E6_9PICI</name>
<dbReference type="PANTHER" id="PTHR28638">
    <property type="entry name" value="CELL CYCLE PROGRESSION PROTEIN 1"/>
    <property type="match status" value="1"/>
</dbReference>
<keyword evidence="1" id="KW-0175">Coiled coil</keyword>
<comment type="caution">
    <text evidence="3">The sequence shown here is derived from an EMBL/GenBank/DDBJ whole genome shotgun (WGS) entry which is preliminary data.</text>
</comment>
<dbReference type="EMBL" id="VWZE01001204">
    <property type="protein sequence ID" value="NXF85190.1"/>
    <property type="molecule type" value="Genomic_DNA"/>
</dbReference>
<dbReference type="AlphaFoldDB" id="A0A7K8X4E6"/>
<feature type="compositionally biased region" description="Basic and acidic residues" evidence="2">
    <location>
        <begin position="226"/>
        <end position="238"/>
    </location>
</feature>
<dbReference type="InterPro" id="IPR051990">
    <property type="entry name" value="CCPG1/PBIP1"/>
</dbReference>
<feature type="non-terminal residue" evidence="3">
    <location>
        <position position="1"/>
    </location>
</feature>